<dbReference type="EMBL" id="BATA01000002">
    <property type="protein sequence ID" value="GAD51376.1"/>
    <property type="molecule type" value="Genomic_DNA"/>
</dbReference>
<dbReference type="CDD" id="cd00056">
    <property type="entry name" value="ENDO3c"/>
    <property type="match status" value="1"/>
</dbReference>
<gene>
    <name evidence="4" type="ORF">MBEHAL_0136</name>
</gene>
<dbReference type="GO" id="GO:0032993">
    <property type="term" value="C:protein-DNA complex"/>
    <property type="evidence" value="ECO:0007669"/>
    <property type="project" value="TreeGrafter"/>
</dbReference>
<keyword evidence="5" id="KW-1185">Reference proteome</keyword>
<reference evidence="4 5" key="1">
    <citation type="submission" date="2013-09" db="EMBL/GenBank/DDBJ databases">
        <title>Whole genome sequencing of Halarchaeum acidiphilum strain MH1-52-1.</title>
        <authorList>
            <person name="Shimane Y."/>
            <person name="Minegishi H."/>
            <person name="Nishi S."/>
            <person name="Echigo A."/>
            <person name="Shuto A."/>
            <person name="Konishi M."/>
            <person name="Ito T."/>
            <person name="Ohkuma M."/>
            <person name="Ohta Y."/>
            <person name="Nagano Y."/>
            <person name="Tsubouchi T."/>
            <person name="Mori K."/>
            <person name="Usui K."/>
            <person name="Kamekura M."/>
            <person name="Usami R."/>
            <person name="Takaki Y."/>
            <person name="Hatada Y."/>
        </authorList>
    </citation>
    <scope>NUCLEOTIDE SEQUENCE [LARGE SCALE GENOMIC DNA]</scope>
    <source>
        <strain evidence="4 5">JCM 16109</strain>
    </source>
</reference>
<dbReference type="InterPro" id="IPR003265">
    <property type="entry name" value="HhH-GPD_domain"/>
</dbReference>
<dbReference type="GO" id="GO:0043916">
    <property type="term" value="F:DNA-7-methylguanine glycosylase activity"/>
    <property type="evidence" value="ECO:0007669"/>
    <property type="project" value="TreeGrafter"/>
</dbReference>
<dbReference type="Gene3D" id="1.10.340.30">
    <property type="entry name" value="Hypothetical protein, domain 2"/>
    <property type="match status" value="1"/>
</dbReference>
<keyword evidence="1" id="KW-0227">DNA damage</keyword>
<dbReference type="eggNOG" id="arCOG00464">
    <property type="taxonomic scope" value="Archaea"/>
</dbReference>
<dbReference type="PANTHER" id="PTHR43003:SF5">
    <property type="entry name" value="DNA-3-METHYLADENINE GLYCOSYLASE"/>
    <property type="match status" value="1"/>
</dbReference>
<name>U2YCP6_9EURY</name>
<feature type="domain" description="HhH-GPD" evidence="3">
    <location>
        <begin position="46"/>
        <end position="193"/>
    </location>
</feature>
<dbReference type="GO" id="GO:0008725">
    <property type="term" value="F:DNA-3-methyladenine glycosylase activity"/>
    <property type="evidence" value="ECO:0007669"/>
    <property type="project" value="TreeGrafter"/>
</dbReference>
<dbReference type="Proteomes" id="UP000016986">
    <property type="component" value="Unassembled WGS sequence"/>
</dbReference>
<dbReference type="InterPro" id="IPR051912">
    <property type="entry name" value="Alkylbase_DNA_Glycosylase/TA"/>
</dbReference>
<sequence>MAESDTDDPYAVVRGDDALRTLYEEHGDLGPERAADPFERLVVAVTNQSVSLESAAAVRERLRERVDFAPAGLRDADDATLRDAGLSDTKVRALNELAERYPDGIVHDDFADLSNDDVRAELGAVYGVGDWTANMFLLFALGRADVFPVGDLGVRKGMQTLYGHETRAEMRDYAETWAPYRSYATRYVWKAQGD</sequence>
<dbReference type="InterPro" id="IPR011257">
    <property type="entry name" value="DNA_glycosylase"/>
</dbReference>
<dbReference type="GO" id="GO:0032131">
    <property type="term" value="F:alkylated DNA binding"/>
    <property type="evidence" value="ECO:0007669"/>
    <property type="project" value="TreeGrafter"/>
</dbReference>
<protein>
    <submittedName>
        <fullName evidence="4">3-methyladenine DNA glycosylase</fullName>
    </submittedName>
</protein>
<dbReference type="RefSeq" id="WP_021779528.1">
    <property type="nucleotide sequence ID" value="NZ_BATA01000002.1"/>
</dbReference>
<organism evidence="4 5">
    <name type="scientific">Halarchaeum acidiphilum MH1-52-1</name>
    <dbReference type="NCBI Taxonomy" id="1261545"/>
    <lineage>
        <taxon>Archaea</taxon>
        <taxon>Methanobacteriati</taxon>
        <taxon>Methanobacteriota</taxon>
        <taxon>Stenosarchaea group</taxon>
        <taxon>Halobacteria</taxon>
        <taxon>Halobacteriales</taxon>
        <taxon>Halobacteriaceae</taxon>
    </lineage>
</organism>
<dbReference type="AlphaFoldDB" id="U2YCP6"/>
<evidence type="ECO:0000256" key="1">
    <source>
        <dbReference type="ARBA" id="ARBA00022763"/>
    </source>
</evidence>
<dbReference type="OrthoDB" id="8200at2157"/>
<dbReference type="SMART" id="SM00478">
    <property type="entry name" value="ENDO3c"/>
    <property type="match status" value="1"/>
</dbReference>
<evidence type="ECO:0000313" key="4">
    <source>
        <dbReference type="EMBL" id="GAD51376.1"/>
    </source>
</evidence>
<dbReference type="GO" id="GO:0006307">
    <property type="term" value="P:DNA alkylation repair"/>
    <property type="evidence" value="ECO:0007669"/>
    <property type="project" value="TreeGrafter"/>
</dbReference>
<dbReference type="GO" id="GO:0006285">
    <property type="term" value="P:base-excision repair, AP site formation"/>
    <property type="evidence" value="ECO:0007669"/>
    <property type="project" value="TreeGrafter"/>
</dbReference>
<dbReference type="Gene3D" id="1.10.1670.40">
    <property type="match status" value="1"/>
</dbReference>
<evidence type="ECO:0000313" key="5">
    <source>
        <dbReference type="Proteomes" id="UP000016986"/>
    </source>
</evidence>
<dbReference type="PANTHER" id="PTHR43003">
    <property type="entry name" value="DNA-3-METHYLADENINE GLYCOSYLASE"/>
    <property type="match status" value="1"/>
</dbReference>
<keyword evidence="2" id="KW-0234">DNA repair</keyword>
<evidence type="ECO:0000256" key="2">
    <source>
        <dbReference type="ARBA" id="ARBA00023204"/>
    </source>
</evidence>
<dbReference type="SUPFAM" id="SSF48150">
    <property type="entry name" value="DNA-glycosylase"/>
    <property type="match status" value="1"/>
</dbReference>
<comment type="caution">
    <text evidence="4">The sequence shown here is derived from an EMBL/GenBank/DDBJ whole genome shotgun (WGS) entry which is preliminary data.</text>
</comment>
<dbReference type="Pfam" id="PF00730">
    <property type="entry name" value="HhH-GPD"/>
    <property type="match status" value="1"/>
</dbReference>
<accession>U2YCP6</accession>
<proteinExistence type="predicted"/>
<evidence type="ECO:0000259" key="3">
    <source>
        <dbReference type="SMART" id="SM00478"/>
    </source>
</evidence>